<dbReference type="Pfam" id="PF00307">
    <property type="entry name" value="CH"/>
    <property type="match status" value="2"/>
</dbReference>
<comment type="subcellular location">
    <subcellularLocation>
        <location evidence="2">Cell junction</location>
        <location evidence="2">Focal adhesion</location>
    </subcellularLocation>
    <subcellularLocation>
        <location evidence="3">Cell membrane</location>
        <topology evidence="3">Peripheral membrane protein</topology>
        <orientation evidence="3">Cytoplasmic side</orientation>
    </subcellularLocation>
    <subcellularLocation>
        <location evidence="1">Cytoplasm</location>
        <location evidence="1">Cytoskeleton</location>
    </subcellularLocation>
</comment>
<keyword evidence="13" id="KW-0206">Cytoskeleton</keyword>
<evidence type="ECO:0000256" key="10">
    <source>
        <dbReference type="ARBA" id="ARBA00022990"/>
    </source>
</evidence>
<reference evidence="19" key="2">
    <citation type="submission" date="2025-08" db="UniProtKB">
        <authorList>
            <consortium name="Ensembl"/>
        </authorList>
    </citation>
    <scope>IDENTIFICATION</scope>
</reference>
<dbReference type="Proteomes" id="UP000233100">
    <property type="component" value="Chromosome 10"/>
</dbReference>
<comment type="similarity">
    <text evidence="4">Belongs to the parvin family.</text>
</comment>
<dbReference type="CDD" id="cd21305">
    <property type="entry name" value="CH_PARVG_rpt1"/>
    <property type="match status" value="1"/>
</dbReference>
<keyword evidence="9" id="KW-0965">Cell junction</keyword>
<dbReference type="GO" id="GO:0030036">
    <property type="term" value="P:actin cytoskeleton organization"/>
    <property type="evidence" value="ECO:0007669"/>
    <property type="project" value="InterPro"/>
</dbReference>
<feature type="region of interest" description="Disordered" evidence="17">
    <location>
        <begin position="18"/>
        <end position="39"/>
    </location>
</feature>
<keyword evidence="6" id="KW-0963">Cytoplasm</keyword>
<evidence type="ECO:0000256" key="11">
    <source>
        <dbReference type="ARBA" id="ARBA00023136"/>
    </source>
</evidence>
<dbReference type="GO" id="GO:0005737">
    <property type="term" value="C:cytoplasm"/>
    <property type="evidence" value="ECO:0007669"/>
    <property type="project" value="TreeGrafter"/>
</dbReference>
<evidence type="ECO:0000256" key="8">
    <source>
        <dbReference type="ARBA" id="ARBA00022889"/>
    </source>
</evidence>
<dbReference type="PANTHER" id="PTHR12114:SF1">
    <property type="entry name" value="GAMMA-PARVIN"/>
    <property type="match status" value="1"/>
</dbReference>
<evidence type="ECO:0000256" key="6">
    <source>
        <dbReference type="ARBA" id="ARBA00022490"/>
    </source>
</evidence>
<evidence type="ECO:0000256" key="1">
    <source>
        <dbReference type="ARBA" id="ARBA00004245"/>
    </source>
</evidence>
<dbReference type="GO" id="GO:0071963">
    <property type="term" value="P:establishment or maintenance of cell polarity regulating cell shape"/>
    <property type="evidence" value="ECO:0007669"/>
    <property type="project" value="TreeGrafter"/>
</dbReference>
<organism evidence="19 20">
    <name type="scientific">Macaca fascicularis</name>
    <name type="common">Crab-eating macaque</name>
    <name type="synonym">Cynomolgus monkey</name>
    <dbReference type="NCBI Taxonomy" id="9541"/>
    <lineage>
        <taxon>Eukaryota</taxon>
        <taxon>Metazoa</taxon>
        <taxon>Chordata</taxon>
        <taxon>Craniata</taxon>
        <taxon>Vertebrata</taxon>
        <taxon>Euteleostomi</taxon>
        <taxon>Mammalia</taxon>
        <taxon>Eutheria</taxon>
        <taxon>Euarchontoglires</taxon>
        <taxon>Primates</taxon>
        <taxon>Haplorrhini</taxon>
        <taxon>Catarrhini</taxon>
        <taxon>Cercopithecidae</taxon>
        <taxon>Cercopithecinae</taxon>
        <taxon>Macaca</taxon>
    </lineage>
</organism>
<keyword evidence="11" id="KW-0472">Membrane</keyword>
<evidence type="ECO:0000313" key="20">
    <source>
        <dbReference type="Proteomes" id="UP000233100"/>
    </source>
</evidence>
<dbReference type="GO" id="GO:0034446">
    <property type="term" value="P:substrate adhesion-dependent cell spreading"/>
    <property type="evidence" value="ECO:0007669"/>
    <property type="project" value="TreeGrafter"/>
</dbReference>
<dbReference type="GeneTree" id="ENSGT00950000183194"/>
<evidence type="ECO:0000256" key="2">
    <source>
        <dbReference type="ARBA" id="ARBA00004246"/>
    </source>
</evidence>
<proteinExistence type="inferred from homology"/>
<comment type="function">
    <text evidence="14">Plays a role with ILK in promoting the cell adhesion and spreading of leukocytes.</text>
</comment>
<dbReference type="GO" id="GO:0005886">
    <property type="term" value="C:plasma membrane"/>
    <property type="evidence" value="ECO:0007669"/>
    <property type="project" value="UniProtKB-SubCell"/>
</dbReference>
<dbReference type="GO" id="GO:0003779">
    <property type="term" value="F:actin binding"/>
    <property type="evidence" value="ECO:0007669"/>
    <property type="project" value="UniProtKB-KW"/>
</dbReference>
<dbReference type="PROSITE" id="PS50021">
    <property type="entry name" value="CH"/>
    <property type="match status" value="2"/>
</dbReference>
<evidence type="ECO:0000256" key="5">
    <source>
        <dbReference type="ARBA" id="ARBA00022475"/>
    </source>
</evidence>
<keyword evidence="7" id="KW-0677">Repeat</keyword>
<accession>A0A7N9CMH0</accession>
<dbReference type="FunFam" id="1.10.418.10:FF:000011">
    <property type="entry name" value="Parvin, beta"/>
    <property type="match status" value="1"/>
</dbReference>
<keyword evidence="12" id="KW-0009">Actin-binding</keyword>
<dbReference type="CDD" id="cd21307">
    <property type="entry name" value="CH_PARVG_rpt2"/>
    <property type="match status" value="1"/>
</dbReference>
<protein>
    <recommendedName>
        <fullName evidence="16">Gamma-parvin</fullName>
    </recommendedName>
</protein>
<dbReference type="PANTHER" id="PTHR12114">
    <property type="entry name" value="PARVIN"/>
    <property type="match status" value="1"/>
</dbReference>
<dbReference type="Ensembl" id="ENSMFAT00000097937.1">
    <property type="protein sequence ID" value="ENSMFAP00000052328.1"/>
    <property type="gene ID" value="ENSMFAG00000031242.2"/>
</dbReference>
<dbReference type="InterPro" id="IPR001715">
    <property type="entry name" value="CH_dom"/>
</dbReference>
<evidence type="ECO:0000256" key="16">
    <source>
        <dbReference type="ARBA" id="ARBA00073552"/>
    </source>
</evidence>
<dbReference type="SUPFAM" id="SSF47576">
    <property type="entry name" value="Calponin-homology domain, CH-domain"/>
    <property type="match status" value="1"/>
</dbReference>
<dbReference type="AlphaFoldDB" id="A0A7N9CMH0"/>
<evidence type="ECO:0000259" key="18">
    <source>
        <dbReference type="PROSITE" id="PS50021"/>
    </source>
</evidence>
<dbReference type="InterPro" id="IPR036872">
    <property type="entry name" value="CH_dom_sf"/>
</dbReference>
<keyword evidence="5" id="KW-1003">Cell membrane</keyword>
<comment type="subunit">
    <text evidence="15">Interacts with ILK; the interaction promotes the establishment of cell polarity required for leukocyte migration. Interacts with ARHGEF6; the guanine nucleotide exchange factor activity of ARHGEF6 is essential for the PARVG-induced enhancement of cell spreading.</text>
</comment>
<evidence type="ECO:0000256" key="14">
    <source>
        <dbReference type="ARBA" id="ARBA00057182"/>
    </source>
</evidence>
<evidence type="ECO:0000256" key="17">
    <source>
        <dbReference type="SAM" id="MobiDB-lite"/>
    </source>
</evidence>
<dbReference type="InterPro" id="IPR028433">
    <property type="entry name" value="Parvin"/>
</dbReference>
<feature type="domain" description="Calponin-homology (CH)" evidence="18">
    <location>
        <begin position="44"/>
        <end position="151"/>
    </location>
</feature>
<evidence type="ECO:0000256" key="9">
    <source>
        <dbReference type="ARBA" id="ARBA00022949"/>
    </source>
</evidence>
<evidence type="ECO:0000256" key="15">
    <source>
        <dbReference type="ARBA" id="ARBA00063607"/>
    </source>
</evidence>
<feature type="domain" description="Calponin-homology (CH)" evidence="18">
    <location>
        <begin position="210"/>
        <end position="317"/>
    </location>
</feature>
<dbReference type="GO" id="GO:0005925">
    <property type="term" value="C:focal adhesion"/>
    <property type="evidence" value="ECO:0007669"/>
    <property type="project" value="UniProtKB-SubCell"/>
</dbReference>
<dbReference type="Bgee" id="ENSMFAG00000031242">
    <property type="expression patterns" value="Expressed in thymus and 6 other cell types or tissues"/>
</dbReference>
<gene>
    <name evidence="19" type="primary">PARVG</name>
</gene>
<evidence type="ECO:0000256" key="3">
    <source>
        <dbReference type="ARBA" id="ARBA00004413"/>
    </source>
</evidence>
<reference evidence="19 20" key="1">
    <citation type="submission" date="2013-03" db="EMBL/GenBank/DDBJ databases">
        <authorList>
            <person name="Warren W."/>
            <person name="Wilson R.K."/>
        </authorList>
    </citation>
    <scope>NUCLEOTIDE SEQUENCE</scope>
</reference>
<evidence type="ECO:0000256" key="7">
    <source>
        <dbReference type="ARBA" id="ARBA00022737"/>
    </source>
</evidence>
<keyword evidence="20" id="KW-1185">Reference proteome</keyword>
<evidence type="ECO:0000313" key="19">
    <source>
        <dbReference type="Ensembl" id="ENSMFAP00000052328.1"/>
    </source>
</evidence>
<evidence type="ECO:0000256" key="4">
    <source>
        <dbReference type="ARBA" id="ARBA00005666"/>
    </source>
</evidence>
<dbReference type="GO" id="GO:0015629">
    <property type="term" value="C:actin cytoskeleton"/>
    <property type="evidence" value="ECO:0007669"/>
    <property type="project" value="TreeGrafter"/>
</dbReference>
<keyword evidence="10" id="KW-0007">Acetylation</keyword>
<evidence type="ECO:0000256" key="13">
    <source>
        <dbReference type="ARBA" id="ARBA00023212"/>
    </source>
</evidence>
<dbReference type="Gene3D" id="1.10.418.10">
    <property type="entry name" value="Calponin-like domain"/>
    <property type="match status" value="2"/>
</dbReference>
<keyword evidence="8" id="KW-0130">Cell adhesion</keyword>
<name>A0A7N9CMH0_MACFA</name>
<sequence>MELESLYDLLQLPKGVEPPAEEMLSQGGKKRYLPPTSRKDPKFEELQKVLMEWINTTLLPEHIVVRSLEEDMFDGLILHHLFQRLAALKLEAEDIALTAASQKHKLTVVLEAVNRSLQLEERQAKWSVETIFNKDLLSTLHLLVALAKRFQPNLSLPTNVQVEVITIESTKSGLKSEKSVEQLTEYSTDKDQPPKDVFDELFKLAPEKVNAVKEAIVNFVNQKLDRLGLSVQNLDTQFADGVILLLLIGQLEGFFLHLKEFYLTPNSPAEMLHNVTLALELLKDEGLLSCPVSPEGECMADAHMVTGPGWPPRARATERGAGRWGISTRWQSPLAWQGWRMGACQGFLGGGTAAPGEEVLAWGRPRSLGTGCPEKPDLQELLCWRHHRKVQGRTGQEEEAGHAAGMGLRPGVTSCPGFQGFSWC</sequence>
<evidence type="ECO:0000256" key="12">
    <source>
        <dbReference type="ARBA" id="ARBA00023203"/>
    </source>
</evidence>
<reference evidence="19" key="3">
    <citation type="submission" date="2025-09" db="UniProtKB">
        <authorList>
            <consortium name="Ensembl"/>
        </authorList>
    </citation>
    <scope>IDENTIFICATION</scope>
</reference>
<dbReference type="GO" id="GO:0030031">
    <property type="term" value="P:cell projection assembly"/>
    <property type="evidence" value="ECO:0007669"/>
    <property type="project" value="TreeGrafter"/>
</dbReference>
<dbReference type="FunFam" id="1.10.418.10:FF:000064">
    <property type="entry name" value="Parvin, gamma"/>
    <property type="match status" value="1"/>
</dbReference>